<dbReference type="Proteomes" id="UP000813420">
    <property type="component" value="Unassembled WGS sequence"/>
</dbReference>
<proteinExistence type="predicted"/>
<organism evidence="1 2">
    <name type="scientific">Merdimonas faecis</name>
    <dbReference type="NCBI Taxonomy" id="1653435"/>
    <lineage>
        <taxon>Bacteria</taxon>
        <taxon>Bacillati</taxon>
        <taxon>Bacillota</taxon>
        <taxon>Clostridia</taxon>
        <taxon>Lachnospirales</taxon>
        <taxon>Lachnospiraceae</taxon>
        <taxon>Merdimonas</taxon>
    </lineage>
</organism>
<sequence length="97" mass="10981">MPNYRYHTAGQMRQNGCMRQNPPAMPQVGGCPLPTENICNPDMDHGDLADMSLAMAYVPWQEWRNIYKAEKAFQRGTIFEELDKPFRGMGGVCNGRA</sequence>
<dbReference type="RefSeq" id="WP_070089828.1">
    <property type="nucleotide sequence ID" value="NZ_CABMJS010000023.1"/>
</dbReference>
<evidence type="ECO:0000313" key="2">
    <source>
        <dbReference type="Proteomes" id="UP000813420"/>
    </source>
</evidence>
<comment type="caution">
    <text evidence="1">The sequence shown here is derived from an EMBL/GenBank/DDBJ whole genome shotgun (WGS) entry which is preliminary data.</text>
</comment>
<accession>A0A9D2VWZ9</accession>
<evidence type="ECO:0000313" key="1">
    <source>
        <dbReference type="EMBL" id="HJH49315.1"/>
    </source>
</evidence>
<dbReference type="AlphaFoldDB" id="A0A9D2VWZ9"/>
<dbReference type="Pfam" id="PF11007">
    <property type="entry name" value="CotJA"/>
    <property type="match status" value="1"/>
</dbReference>
<protein>
    <submittedName>
        <fullName evidence="1">Spore coat associated protein CotJA</fullName>
    </submittedName>
</protein>
<dbReference type="InterPro" id="IPR020256">
    <property type="entry name" value="Spore_coat_CotJA"/>
</dbReference>
<dbReference type="EMBL" id="DYXE01000035">
    <property type="protein sequence ID" value="HJH49315.1"/>
    <property type="molecule type" value="Genomic_DNA"/>
</dbReference>
<reference evidence="1" key="2">
    <citation type="submission" date="2021-09" db="EMBL/GenBank/DDBJ databases">
        <authorList>
            <person name="Gilroy R."/>
        </authorList>
    </citation>
    <scope>NUCLEOTIDE SEQUENCE</scope>
    <source>
        <strain evidence="1">USAMLcec4-12693</strain>
    </source>
</reference>
<name>A0A9D2VWZ9_9FIRM</name>
<reference evidence="1" key="1">
    <citation type="journal article" date="2021" name="PeerJ">
        <title>Extensive microbial diversity within the chicken gut microbiome revealed by metagenomics and culture.</title>
        <authorList>
            <person name="Gilroy R."/>
            <person name="Ravi A."/>
            <person name="Getino M."/>
            <person name="Pursley I."/>
            <person name="Horton D.L."/>
            <person name="Alikhan N.F."/>
            <person name="Baker D."/>
            <person name="Gharbi K."/>
            <person name="Hall N."/>
            <person name="Watson M."/>
            <person name="Adriaenssens E.M."/>
            <person name="Foster-Nyarko E."/>
            <person name="Jarju S."/>
            <person name="Secka A."/>
            <person name="Antonio M."/>
            <person name="Oren A."/>
            <person name="Chaudhuri R.R."/>
            <person name="La Ragione R."/>
            <person name="Hildebrand F."/>
            <person name="Pallen M.J."/>
        </authorList>
    </citation>
    <scope>NUCLEOTIDE SEQUENCE</scope>
    <source>
        <strain evidence="1">USAMLcec4-12693</strain>
    </source>
</reference>
<gene>
    <name evidence="1" type="ORF">K8V39_03520</name>
</gene>